<evidence type="ECO:0000313" key="2">
    <source>
        <dbReference type="Proteomes" id="UP000019149"/>
    </source>
</evidence>
<reference evidence="1 2" key="1">
    <citation type="journal article" date="2013" name="Nat. Genet.">
        <title>The genome of the hydatid tapeworm Echinococcus granulosus.</title>
        <authorList>
            <person name="Zheng H."/>
            <person name="Zhang W."/>
            <person name="Zhang L."/>
            <person name="Zhang Z."/>
            <person name="Li J."/>
            <person name="Lu G."/>
            <person name="Zhu Y."/>
            <person name="Wang Y."/>
            <person name="Huang Y."/>
            <person name="Liu J."/>
            <person name="Kang H."/>
            <person name="Chen J."/>
            <person name="Wang L."/>
            <person name="Chen A."/>
            <person name="Yu S."/>
            <person name="Gao Z."/>
            <person name="Jin L."/>
            <person name="Gu W."/>
            <person name="Wang Z."/>
            <person name="Zhao L."/>
            <person name="Shi B."/>
            <person name="Wen H."/>
            <person name="Lin R."/>
            <person name="Jones M.K."/>
            <person name="Brejova B."/>
            <person name="Vinar T."/>
            <person name="Zhao G."/>
            <person name="McManus D.P."/>
            <person name="Chen Z."/>
            <person name="Zhou Y."/>
            <person name="Wang S."/>
        </authorList>
    </citation>
    <scope>NUCLEOTIDE SEQUENCE [LARGE SCALE GENOMIC DNA]</scope>
</reference>
<keyword evidence="2" id="KW-1185">Reference proteome</keyword>
<comment type="caution">
    <text evidence="1">The sequence shown here is derived from an EMBL/GenBank/DDBJ whole genome shotgun (WGS) entry which is preliminary data.</text>
</comment>
<gene>
    <name evidence="1" type="ORF">EGR_11193</name>
</gene>
<protein>
    <submittedName>
        <fullName evidence="1">Uncharacterized protein</fullName>
    </submittedName>
</protein>
<accession>W6TYW2</accession>
<dbReference type="RefSeq" id="XP_024345146.1">
    <property type="nucleotide sequence ID" value="XM_024500440.1"/>
</dbReference>
<sequence>MHRFAEICRRNFYTLFRAANSRFDINDTFIEHNQ</sequence>
<evidence type="ECO:0000313" key="1">
    <source>
        <dbReference type="EMBL" id="EUB53950.1"/>
    </source>
</evidence>
<name>W6TYW2_ECHGR</name>
<dbReference type="CTD" id="36346906"/>
<proteinExistence type="predicted"/>
<dbReference type="GeneID" id="36346906"/>
<dbReference type="EMBL" id="APAU02000479">
    <property type="protein sequence ID" value="EUB53950.1"/>
    <property type="molecule type" value="Genomic_DNA"/>
</dbReference>
<dbReference type="KEGG" id="egl:EGR_11193"/>
<dbReference type="Proteomes" id="UP000019149">
    <property type="component" value="Unassembled WGS sequence"/>
</dbReference>
<dbReference type="AlphaFoldDB" id="W6TYW2"/>
<organism evidence="1 2">
    <name type="scientific">Echinococcus granulosus</name>
    <name type="common">Hydatid tapeworm</name>
    <dbReference type="NCBI Taxonomy" id="6210"/>
    <lineage>
        <taxon>Eukaryota</taxon>
        <taxon>Metazoa</taxon>
        <taxon>Spiralia</taxon>
        <taxon>Lophotrochozoa</taxon>
        <taxon>Platyhelminthes</taxon>
        <taxon>Cestoda</taxon>
        <taxon>Eucestoda</taxon>
        <taxon>Cyclophyllidea</taxon>
        <taxon>Taeniidae</taxon>
        <taxon>Echinococcus</taxon>
        <taxon>Echinococcus granulosus group</taxon>
    </lineage>
</organism>